<evidence type="ECO:0000256" key="2">
    <source>
        <dbReference type="ARBA" id="ARBA00022771"/>
    </source>
</evidence>
<evidence type="ECO:0000313" key="8">
    <source>
        <dbReference type="Proteomes" id="UP000218334"/>
    </source>
</evidence>
<evidence type="ECO:0000259" key="6">
    <source>
        <dbReference type="PROSITE" id="PS50089"/>
    </source>
</evidence>
<evidence type="ECO:0000256" key="5">
    <source>
        <dbReference type="SAM" id="MobiDB-lite"/>
    </source>
</evidence>
<feature type="region of interest" description="Disordered" evidence="5">
    <location>
        <begin position="159"/>
        <end position="219"/>
    </location>
</feature>
<dbReference type="InterPro" id="IPR001841">
    <property type="entry name" value="Znf_RING"/>
</dbReference>
<feature type="domain" description="RING-type" evidence="6">
    <location>
        <begin position="604"/>
        <end position="646"/>
    </location>
</feature>
<dbReference type="Proteomes" id="UP000218334">
    <property type="component" value="Unassembled WGS sequence"/>
</dbReference>
<feature type="compositionally biased region" description="Polar residues" evidence="5">
    <location>
        <begin position="323"/>
        <end position="340"/>
    </location>
</feature>
<protein>
    <recommendedName>
        <fullName evidence="6">RING-type domain-containing protein</fullName>
    </recommendedName>
</protein>
<keyword evidence="1" id="KW-0479">Metal-binding</keyword>
<reference evidence="8" key="1">
    <citation type="journal article" date="2017" name="Nat. Ecol. Evol.">
        <title>Genome expansion and lineage-specific genetic innovations in the forest pathogenic fungi Armillaria.</title>
        <authorList>
            <person name="Sipos G."/>
            <person name="Prasanna A.N."/>
            <person name="Walter M.C."/>
            <person name="O'Connor E."/>
            <person name="Balint B."/>
            <person name="Krizsan K."/>
            <person name="Kiss B."/>
            <person name="Hess J."/>
            <person name="Varga T."/>
            <person name="Slot J."/>
            <person name="Riley R."/>
            <person name="Boka B."/>
            <person name="Rigling D."/>
            <person name="Barry K."/>
            <person name="Lee J."/>
            <person name="Mihaltcheva S."/>
            <person name="LaButti K."/>
            <person name="Lipzen A."/>
            <person name="Waldron R."/>
            <person name="Moloney N.M."/>
            <person name="Sperisen C."/>
            <person name="Kredics L."/>
            <person name="Vagvoelgyi C."/>
            <person name="Patrignani A."/>
            <person name="Fitzpatrick D."/>
            <person name="Nagy I."/>
            <person name="Doyle S."/>
            <person name="Anderson J.B."/>
            <person name="Grigoriev I.V."/>
            <person name="Gueldener U."/>
            <person name="Muensterkoetter M."/>
            <person name="Nagy L.G."/>
        </authorList>
    </citation>
    <scope>NUCLEOTIDE SEQUENCE [LARGE SCALE GENOMIC DNA]</scope>
    <source>
        <strain evidence="8">28-4</strain>
    </source>
</reference>
<feature type="compositionally biased region" description="Low complexity" evidence="5">
    <location>
        <begin position="259"/>
        <end position="273"/>
    </location>
</feature>
<dbReference type="PANTHER" id="PTHR14155:SF627">
    <property type="entry name" value="OS06G0192800 PROTEIN"/>
    <property type="match status" value="1"/>
</dbReference>
<feature type="compositionally biased region" description="Basic and acidic residues" evidence="5">
    <location>
        <begin position="286"/>
        <end position="295"/>
    </location>
</feature>
<keyword evidence="3" id="KW-0862">Zinc</keyword>
<dbReference type="PROSITE" id="PS50089">
    <property type="entry name" value="ZF_RING_2"/>
    <property type="match status" value="1"/>
</dbReference>
<accession>A0A2H3BF97</accession>
<dbReference type="STRING" id="1076256.A0A2H3BF97"/>
<evidence type="ECO:0000256" key="3">
    <source>
        <dbReference type="ARBA" id="ARBA00022833"/>
    </source>
</evidence>
<name>A0A2H3BF97_9AGAR</name>
<evidence type="ECO:0000256" key="1">
    <source>
        <dbReference type="ARBA" id="ARBA00022723"/>
    </source>
</evidence>
<keyword evidence="2 4" id="KW-0863">Zinc-finger</keyword>
<dbReference type="InterPro" id="IPR053238">
    <property type="entry name" value="RING-H2_zinc_finger"/>
</dbReference>
<feature type="compositionally biased region" description="Polar residues" evidence="5">
    <location>
        <begin position="376"/>
        <end position="396"/>
    </location>
</feature>
<dbReference type="AlphaFoldDB" id="A0A2H3BF97"/>
<dbReference type="Gene3D" id="3.30.40.10">
    <property type="entry name" value="Zinc/RING finger domain, C3HC4 (zinc finger)"/>
    <property type="match status" value="1"/>
</dbReference>
<dbReference type="SMART" id="SM01197">
    <property type="entry name" value="FANCL_C"/>
    <property type="match status" value="1"/>
</dbReference>
<evidence type="ECO:0000313" key="7">
    <source>
        <dbReference type="EMBL" id="PBK67584.1"/>
    </source>
</evidence>
<dbReference type="EMBL" id="KZ293436">
    <property type="protein sequence ID" value="PBK67584.1"/>
    <property type="molecule type" value="Genomic_DNA"/>
</dbReference>
<evidence type="ECO:0000256" key="4">
    <source>
        <dbReference type="PROSITE-ProRule" id="PRU00175"/>
    </source>
</evidence>
<keyword evidence="8" id="KW-1185">Reference proteome</keyword>
<feature type="compositionally biased region" description="Low complexity" evidence="5">
    <location>
        <begin position="443"/>
        <end position="463"/>
    </location>
</feature>
<proteinExistence type="predicted"/>
<sequence length="652" mass="70783">MSRVADAARIAPYLTYAVSHHGQVTLIPPDNAGRVRKTKAKKGVRRMERRRDEEEIRFNVGPRHGHTKPSGRTATRQPRHHRDDDEMSIPDYPPPSFLEAISTPPLSVCPSTTTLVTVPRQPNPTQNSPQNSPPSPTSPHSDADSDESLEIIEMTSVIGATENHANKRFHKRWNPSSTHSDPVHNRGRGLVTDRALLDSDSDDAEPSPPPPSRSRHLSLSPFRLLSPKAPAAQSDQPNTPYRLSAPFLRSTTSLRATMSASSLRLPLSPSTSPKGESPLGRKFFSKGKEHSRSCETLDSWEVLESELEPPTSLLSAVEAVSSPDASPTQDHPFPSTSSIFPSHARRQPPPPPPPRHGIHRPPPPPPGAAQPHILSRPSSPLASPINSLEANAAITTDRSRNSPPPPGPLLSTSDVEASGPSLPASTDSPVRSARPYMHPLSTASFPISPQSSPSSAGPSPSSAETPTRHHYLGRPLPPRPGQTTTQNIPPNPVFCPEDLLIDFDERTPVVTPSASSSATRERELTDFDLLMASLERDDVANGSNYDTLLLVSEIMGPASVTHTRSSPPLPMPNLGCVSVERRRVMKDGRVKLKLVLLGRKVDRCGVCLAQFKEADKGAVSPSCGHAFHEVCLRKWLVRSRTCPMCREVLGEM</sequence>
<feature type="compositionally biased region" description="Pro residues" evidence="5">
    <location>
        <begin position="347"/>
        <end position="368"/>
    </location>
</feature>
<dbReference type="SUPFAM" id="SSF57850">
    <property type="entry name" value="RING/U-box"/>
    <property type="match status" value="1"/>
</dbReference>
<feature type="region of interest" description="Disordered" evidence="5">
    <location>
        <begin position="259"/>
        <end position="494"/>
    </location>
</feature>
<feature type="region of interest" description="Disordered" evidence="5">
    <location>
        <begin position="41"/>
        <end position="145"/>
    </location>
</feature>
<gene>
    <name evidence="7" type="ORF">ARMSODRAFT_317062</name>
</gene>
<feature type="compositionally biased region" description="Basic and acidic residues" evidence="5">
    <location>
        <begin position="45"/>
        <end position="57"/>
    </location>
</feature>
<dbReference type="PANTHER" id="PTHR14155">
    <property type="entry name" value="RING FINGER DOMAIN-CONTAINING"/>
    <property type="match status" value="1"/>
</dbReference>
<dbReference type="InterPro" id="IPR013083">
    <property type="entry name" value="Znf_RING/FYVE/PHD"/>
</dbReference>
<dbReference type="GO" id="GO:0008270">
    <property type="term" value="F:zinc ion binding"/>
    <property type="evidence" value="ECO:0007669"/>
    <property type="project" value="UniProtKB-KW"/>
</dbReference>
<dbReference type="SMART" id="SM00184">
    <property type="entry name" value="RING"/>
    <property type="match status" value="1"/>
</dbReference>
<dbReference type="Pfam" id="PF13639">
    <property type="entry name" value="zf-RING_2"/>
    <property type="match status" value="1"/>
</dbReference>
<organism evidence="7 8">
    <name type="scientific">Armillaria solidipes</name>
    <dbReference type="NCBI Taxonomy" id="1076256"/>
    <lineage>
        <taxon>Eukaryota</taxon>
        <taxon>Fungi</taxon>
        <taxon>Dikarya</taxon>
        <taxon>Basidiomycota</taxon>
        <taxon>Agaricomycotina</taxon>
        <taxon>Agaricomycetes</taxon>
        <taxon>Agaricomycetidae</taxon>
        <taxon>Agaricales</taxon>
        <taxon>Marasmiineae</taxon>
        <taxon>Physalacriaceae</taxon>
        <taxon>Armillaria</taxon>
    </lineage>
</organism>